<dbReference type="Gene3D" id="3.90.1150.30">
    <property type="match status" value="1"/>
</dbReference>
<evidence type="ECO:0000313" key="2">
    <source>
        <dbReference type="Proteomes" id="UP000535182"/>
    </source>
</evidence>
<evidence type="ECO:0000313" key="1">
    <source>
        <dbReference type="EMBL" id="MBB5330927.1"/>
    </source>
</evidence>
<dbReference type="AlphaFoldDB" id="A0A9X0QI52"/>
<keyword evidence="2" id="KW-1185">Reference proteome</keyword>
<gene>
    <name evidence="1" type="ORF">HDF14_004564</name>
</gene>
<dbReference type="RefSeq" id="WP_183980797.1">
    <property type="nucleotide sequence ID" value="NZ_JACHEB010000012.1"/>
</dbReference>
<reference evidence="1 2" key="1">
    <citation type="submission" date="2020-08" db="EMBL/GenBank/DDBJ databases">
        <title>Genomic Encyclopedia of Type Strains, Phase IV (KMG-V): Genome sequencing to study the core and pangenomes of soil and plant-associated prokaryotes.</title>
        <authorList>
            <person name="Whitman W."/>
        </authorList>
    </citation>
    <scope>NUCLEOTIDE SEQUENCE [LARGE SCALE GENOMIC DNA]</scope>
    <source>
        <strain evidence="1 2">X5P2</strain>
    </source>
</reference>
<organism evidence="1 2">
    <name type="scientific">Tunturiibacter gelidiferens</name>
    <dbReference type="NCBI Taxonomy" id="3069689"/>
    <lineage>
        <taxon>Bacteria</taxon>
        <taxon>Pseudomonadati</taxon>
        <taxon>Acidobacteriota</taxon>
        <taxon>Terriglobia</taxon>
        <taxon>Terriglobales</taxon>
        <taxon>Acidobacteriaceae</taxon>
        <taxon>Tunturiibacter</taxon>
    </lineage>
</organism>
<dbReference type="Pfam" id="PF04237">
    <property type="entry name" value="YjbR"/>
    <property type="match status" value="1"/>
</dbReference>
<comment type="caution">
    <text evidence="1">The sequence shown here is derived from an EMBL/GenBank/DDBJ whole genome shotgun (WGS) entry which is preliminary data.</text>
</comment>
<name>A0A9X0QI52_9BACT</name>
<dbReference type="InterPro" id="IPR038056">
    <property type="entry name" value="YjbR-like_sf"/>
</dbReference>
<dbReference type="InterPro" id="IPR058532">
    <property type="entry name" value="YjbR/MT2646/Rv2570-like"/>
</dbReference>
<dbReference type="EMBL" id="JACHEB010000012">
    <property type="protein sequence ID" value="MBB5330927.1"/>
    <property type="molecule type" value="Genomic_DNA"/>
</dbReference>
<dbReference type="Proteomes" id="UP000535182">
    <property type="component" value="Unassembled WGS sequence"/>
</dbReference>
<sequence>MTFRGRSNQGEEHVQRVRRICMGMPECEEKLSHGEPTWFLRKRVFVMFANNHHNDGHVAVWLPAPLGVQGSLIEASPETFFRPPYVGTKGWVGIELDRVGDEELKSYIFEAWKLIKPKRLEFRSCPRPARASG</sequence>
<evidence type="ECO:0008006" key="3">
    <source>
        <dbReference type="Google" id="ProtNLM"/>
    </source>
</evidence>
<proteinExistence type="predicted"/>
<accession>A0A9X0QI52</accession>
<dbReference type="SUPFAM" id="SSF142906">
    <property type="entry name" value="YjbR-like"/>
    <property type="match status" value="1"/>
</dbReference>
<protein>
    <recommendedName>
        <fullName evidence="3">MmcQ/YjbR family DNA-binding protein</fullName>
    </recommendedName>
</protein>